<dbReference type="Proteomes" id="UP000294689">
    <property type="component" value="Unassembled WGS sequence"/>
</dbReference>
<protein>
    <submittedName>
        <fullName evidence="1">Uncharacterized protein</fullName>
    </submittedName>
</protein>
<comment type="caution">
    <text evidence="1">The sequence shown here is derived from an EMBL/GenBank/DDBJ whole genome shotgun (WGS) entry which is preliminary data.</text>
</comment>
<proteinExistence type="predicted"/>
<accession>A0A4R7Q1R5</accession>
<dbReference type="EMBL" id="SOBW01000008">
    <property type="protein sequence ID" value="TDU40410.1"/>
    <property type="molecule type" value="Genomic_DNA"/>
</dbReference>
<evidence type="ECO:0000313" key="2">
    <source>
        <dbReference type="Proteomes" id="UP000294689"/>
    </source>
</evidence>
<dbReference type="AlphaFoldDB" id="A0A4R7Q1R5"/>
<keyword evidence="2" id="KW-1185">Reference proteome</keyword>
<gene>
    <name evidence="1" type="ORF">BXY82_2457</name>
</gene>
<evidence type="ECO:0000313" key="1">
    <source>
        <dbReference type="EMBL" id="TDU40410.1"/>
    </source>
</evidence>
<name>A0A4R7Q1R5_9FLAO</name>
<reference evidence="1 2" key="1">
    <citation type="submission" date="2019-03" db="EMBL/GenBank/DDBJ databases">
        <title>Genomic Encyclopedia of Archaeal and Bacterial Type Strains, Phase II (KMG-II): from individual species to whole genera.</title>
        <authorList>
            <person name="Goeker M."/>
        </authorList>
    </citation>
    <scope>NUCLEOTIDE SEQUENCE [LARGE SCALE GENOMIC DNA]</scope>
    <source>
        <strain evidence="1 2">DSM 28135</strain>
    </source>
</reference>
<organism evidence="1 2">
    <name type="scientific">Gelidibacter sediminis</name>
    <dbReference type="NCBI Taxonomy" id="1608710"/>
    <lineage>
        <taxon>Bacteria</taxon>
        <taxon>Pseudomonadati</taxon>
        <taxon>Bacteroidota</taxon>
        <taxon>Flavobacteriia</taxon>
        <taxon>Flavobacteriales</taxon>
        <taxon>Flavobacteriaceae</taxon>
        <taxon>Gelidibacter</taxon>
    </lineage>
</organism>
<sequence length="169" mass="18765">MKSIIHFFLITLLCCCQDSNQKNLVHLKASADKQAVVVQMEGKVLGISKTGLEPGLVTMANDSIQYKLWQDGNPLQLHFNLFNTSVLGQGSASYSIPDVNAKNVKVDLNFFDADRNVKSLNKRIIFRKGTISITQLSDSQLRMTFDGEGSGIMEYGKNFPISGEVNIQY</sequence>